<dbReference type="EMBL" id="JAHMHR010000031">
    <property type="protein sequence ID" value="KAK1673458.1"/>
    <property type="molecule type" value="Genomic_DNA"/>
</dbReference>
<organism evidence="2 3">
    <name type="scientific">Colletotrichum godetiae</name>
    <dbReference type="NCBI Taxonomy" id="1209918"/>
    <lineage>
        <taxon>Eukaryota</taxon>
        <taxon>Fungi</taxon>
        <taxon>Dikarya</taxon>
        <taxon>Ascomycota</taxon>
        <taxon>Pezizomycotina</taxon>
        <taxon>Sordariomycetes</taxon>
        <taxon>Hypocreomycetidae</taxon>
        <taxon>Glomerellales</taxon>
        <taxon>Glomerellaceae</taxon>
        <taxon>Colletotrichum</taxon>
        <taxon>Colletotrichum acutatum species complex</taxon>
    </lineage>
</organism>
<dbReference type="GeneID" id="85457156"/>
<keyword evidence="3" id="KW-1185">Reference proteome</keyword>
<dbReference type="AlphaFoldDB" id="A0AAJ0AGG6"/>
<comment type="caution">
    <text evidence="2">The sequence shown here is derived from an EMBL/GenBank/DDBJ whole genome shotgun (WGS) entry which is preliminary data.</text>
</comment>
<reference evidence="2" key="1">
    <citation type="submission" date="2021-06" db="EMBL/GenBank/DDBJ databases">
        <title>Comparative genomics, transcriptomics and evolutionary studies reveal genomic signatures of adaptation to plant cell wall in hemibiotrophic fungi.</title>
        <authorList>
            <consortium name="DOE Joint Genome Institute"/>
            <person name="Baroncelli R."/>
            <person name="Diaz J.F."/>
            <person name="Benocci T."/>
            <person name="Peng M."/>
            <person name="Battaglia E."/>
            <person name="Haridas S."/>
            <person name="Andreopoulos W."/>
            <person name="Labutti K."/>
            <person name="Pangilinan J."/>
            <person name="Floch G.L."/>
            <person name="Makela M.R."/>
            <person name="Henrissat B."/>
            <person name="Grigoriev I.V."/>
            <person name="Crouch J.A."/>
            <person name="De Vries R.P."/>
            <person name="Sukno S.A."/>
            <person name="Thon M.R."/>
        </authorList>
    </citation>
    <scope>NUCLEOTIDE SEQUENCE</scope>
    <source>
        <strain evidence="2">CBS 193.32</strain>
    </source>
</reference>
<evidence type="ECO:0000256" key="1">
    <source>
        <dbReference type="SAM" id="MobiDB-lite"/>
    </source>
</evidence>
<accession>A0AAJ0AGG6</accession>
<name>A0AAJ0AGG6_9PEZI</name>
<sequence>MSNELSRLAPLLRSNYQEEAYEPICSSTTSPSLPDRDSPQNQGGPAVDPQSVSRTVTPELDDLPSEPEQQDRNIYNAVISPSIICAIVTYIWHLDEFEIGDSREAWRNVINVLATLFPILYASIVGRLMVESARWKLEKGSNIGFLEQLMGSRTHSVVQQSFYIGIIKHDDIWRRELWQQQGDSCTYGHILQNIVSAPRTAKLDPMDLWGNVKIPNLGQNVTSDWKDVPNDSAAVQYSSLAVIPFSYTCERNTTFTLESAYMYLNCPNASRFLAPENGSLPMKAGQVHVTDKFICPSSLQRPFGELGLGYPNATWHGYDYVRKYSTCARSSSAQWGMAIDRFVDP</sequence>
<gene>
    <name evidence="2" type="ORF">BDP55DRAFT_634074</name>
</gene>
<dbReference type="RefSeq" id="XP_060427461.1">
    <property type="nucleotide sequence ID" value="XM_060572630.1"/>
</dbReference>
<feature type="region of interest" description="Disordered" evidence="1">
    <location>
        <begin position="22"/>
        <end position="68"/>
    </location>
</feature>
<evidence type="ECO:0000313" key="3">
    <source>
        <dbReference type="Proteomes" id="UP001224890"/>
    </source>
</evidence>
<evidence type="ECO:0000313" key="2">
    <source>
        <dbReference type="EMBL" id="KAK1673458.1"/>
    </source>
</evidence>
<proteinExistence type="predicted"/>
<protein>
    <submittedName>
        <fullName evidence="2">Uncharacterized protein</fullName>
    </submittedName>
</protein>
<dbReference type="Proteomes" id="UP001224890">
    <property type="component" value="Unassembled WGS sequence"/>
</dbReference>